<dbReference type="Pfam" id="PF04471">
    <property type="entry name" value="Mrr_cat"/>
    <property type="match status" value="1"/>
</dbReference>
<dbReference type="InterPro" id="IPR011335">
    <property type="entry name" value="Restrct_endonuc-II-like"/>
</dbReference>
<dbReference type="Gene3D" id="3.40.1350.10">
    <property type="match status" value="1"/>
</dbReference>
<dbReference type="SUPFAM" id="SSF52980">
    <property type="entry name" value="Restriction endonuclease-like"/>
    <property type="match status" value="1"/>
</dbReference>
<dbReference type="PANTHER" id="PTHR30015">
    <property type="entry name" value="MRR RESTRICTION SYSTEM PROTEIN"/>
    <property type="match status" value="1"/>
</dbReference>
<sequence>MAKKKNSKAEFIKYFGPVLEALKALGGSAKPREISEWIGDHYQLPDEVLNEKYEKSGQLKFPNQIAWARQYLVWEGLLDSSKHGIWALTETGWKTSLDEKQAYDIFLKWVKIFQDLRQNKESIDQEEKNIEKVIETTEPEEGQSVVKPTLLEVLQSISPTGFEHLCGRLLKEYDFENIEITQRSNDGGIDGYATLKLNPFVSLSVFFQCKRFQGTVPTEKVQAFIGVMETNKRSVEKGLIITTGNFAKAAHEIEKANIKLELIDGAKLVEMFERKELGVIPKTIYDPDMKFFERYREMK</sequence>
<proteinExistence type="predicted"/>
<dbReference type="RefSeq" id="WP_111394879.1">
    <property type="nucleotide sequence ID" value="NZ_QKTX01000022.1"/>
</dbReference>
<dbReference type="GO" id="GO:0009307">
    <property type="term" value="P:DNA restriction-modification system"/>
    <property type="evidence" value="ECO:0007669"/>
    <property type="project" value="InterPro"/>
</dbReference>
<evidence type="ECO:0000313" key="3">
    <source>
        <dbReference type="EMBL" id="PZV76798.1"/>
    </source>
</evidence>
<dbReference type="AlphaFoldDB" id="A0A326RN68"/>
<dbReference type="InterPro" id="IPR011856">
    <property type="entry name" value="tRNA_endonuc-like_dom_sf"/>
</dbReference>
<feature type="domain" description="Restriction system protein Mrr-like N-terminal" evidence="2">
    <location>
        <begin position="13"/>
        <end position="93"/>
    </location>
</feature>
<evidence type="ECO:0000259" key="2">
    <source>
        <dbReference type="Pfam" id="PF14338"/>
    </source>
</evidence>
<organism evidence="3 4">
    <name type="scientific">Algoriphagus aquaeductus</name>
    <dbReference type="NCBI Taxonomy" id="475299"/>
    <lineage>
        <taxon>Bacteria</taxon>
        <taxon>Pseudomonadati</taxon>
        <taxon>Bacteroidota</taxon>
        <taxon>Cytophagia</taxon>
        <taxon>Cytophagales</taxon>
        <taxon>Cyclobacteriaceae</taxon>
        <taxon>Algoriphagus</taxon>
    </lineage>
</organism>
<evidence type="ECO:0000313" key="4">
    <source>
        <dbReference type="Proteomes" id="UP000248917"/>
    </source>
</evidence>
<dbReference type="PANTHER" id="PTHR30015:SF7">
    <property type="entry name" value="TYPE IV METHYL-DIRECTED RESTRICTION ENZYME ECOKMRR"/>
    <property type="match status" value="1"/>
</dbReference>
<dbReference type="OrthoDB" id="9803736at2"/>
<dbReference type="GO" id="GO:0015666">
    <property type="term" value="F:restriction endodeoxyribonuclease activity"/>
    <property type="evidence" value="ECO:0007669"/>
    <property type="project" value="TreeGrafter"/>
</dbReference>
<comment type="caution">
    <text evidence="3">The sequence shown here is derived from an EMBL/GenBank/DDBJ whole genome shotgun (WGS) entry which is preliminary data.</text>
</comment>
<dbReference type="InterPro" id="IPR052906">
    <property type="entry name" value="Type_IV_Methyl-Rstrct_Enzyme"/>
</dbReference>
<dbReference type="Proteomes" id="UP000248917">
    <property type="component" value="Unassembled WGS sequence"/>
</dbReference>
<keyword evidence="4" id="KW-1185">Reference proteome</keyword>
<dbReference type="InterPro" id="IPR025745">
    <property type="entry name" value="Mrr-like_N_dom"/>
</dbReference>
<evidence type="ECO:0000259" key="1">
    <source>
        <dbReference type="Pfam" id="PF04471"/>
    </source>
</evidence>
<gene>
    <name evidence="3" type="ORF">CLV31_12228</name>
</gene>
<dbReference type="EMBL" id="QKTX01000022">
    <property type="protein sequence ID" value="PZV76798.1"/>
    <property type="molecule type" value="Genomic_DNA"/>
</dbReference>
<feature type="domain" description="Restriction endonuclease type IV Mrr" evidence="1">
    <location>
        <begin position="154"/>
        <end position="271"/>
    </location>
</feature>
<reference evidence="3 4" key="1">
    <citation type="submission" date="2018-06" db="EMBL/GenBank/DDBJ databases">
        <title>Genomic Encyclopedia of Archaeal and Bacterial Type Strains, Phase II (KMG-II): from individual species to whole genera.</title>
        <authorList>
            <person name="Goeker M."/>
        </authorList>
    </citation>
    <scope>NUCLEOTIDE SEQUENCE [LARGE SCALE GENOMIC DNA]</scope>
    <source>
        <strain evidence="3 4">T4</strain>
    </source>
</reference>
<name>A0A326RN68_9BACT</name>
<dbReference type="Pfam" id="PF14338">
    <property type="entry name" value="Mrr_N"/>
    <property type="match status" value="1"/>
</dbReference>
<protein>
    <submittedName>
        <fullName evidence="3">Restriction system protein</fullName>
    </submittedName>
</protein>
<dbReference type="InterPro" id="IPR007560">
    <property type="entry name" value="Restrct_endonuc_IV_Mrr"/>
</dbReference>
<dbReference type="GO" id="GO:0003677">
    <property type="term" value="F:DNA binding"/>
    <property type="evidence" value="ECO:0007669"/>
    <property type="project" value="InterPro"/>
</dbReference>
<accession>A0A326RN68</accession>